<evidence type="ECO:0000313" key="7">
    <source>
        <dbReference type="EMBL" id="HGT40561.1"/>
    </source>
</evidence>
<feature type="transmembrane region" description="Helical" evidence="6">
    <location>
        <begin position="181"/>
        <end position="200"/>
    </location>
</feature>
<evidence type="ECO:0000256" key="4">
    <source>
        <dbReference type="ARBA" id="ARBA00023136"/>
    </source>
</evidence>
<dbReference type="CDD" id="cd01115">
    <property type="entry name" value="SLC13_permease"/>
    <property type="match status" value="1"/>
</dbReference>
<dbReference type="GO" id="GO:0008514">
    <property type="term" value="F:organic anion transmembrane transporter activity"/>
    <property type="evidence" value="ECO:0007669"/>
    <property type="project" value="UniProtKB-ARBA"/>
</dbReference>
<feature type="transmembrane region" description="Helical" evidence="6">
    <location>
        <begin position="529"/>
        <end position="548"/>
    </location>
</feature>
<feature type="transmembrane region" description="Helical" evidence="6">
    <location>
        <begin position="140"/>
        <end position="169"/>
    </location>
</feature>
<gene>
    <name evidence="7" type="ORF">ENS64_15050</name>
</gene>
<evidence type="ECO:0000256" key="3">
    <source>
        <dbReference type="ARBA" id="ARBA00022989"/>
    </source>
</evidence>
<name>A0A7C4QJT6_9PLAN</name>
<dbReference type="Pfam" id="PF00939">
    <property type="entry name" value="Na_sulph_symp"/>
    <property type="match status" value="1"/>
</dbReference>
<comment type="subcellular location">
    <subcellularLocation>
        <location evidence="1">Membrane</location>
        <topology evidence="1">Multi-pass membrane protein</topology>
    </subcellularLocation>
</comment>
<feature type="transmembrane region" description="Helical" evidence="6">
    <location>
        <begin position="506"/>
        <end position="522"/>
    </location>
</feature>
<dbReference type="EMBL" id="DSVQ01000018">
    <property type="protein sequence ID" value="HGT40561.1"/>
    <property type="molecule type" value="Genomic_DNA"/>
</dbReference>
<feature type="transmembrane region" description="Helical" evidence="6">
    <location>
        <begin position="468"/>
        <end position="486"/>
    </location>
</feature>
<dbReference type="GO" id="GO:1905039">
    <property type="term" value="P:carboxylic acid transmembrane transport"/>
    <property type="evidence" value="ECO:0007669"/>
    <property type="project" value="UniProtKB-ARBA"/>
</dbReference>
<feature type="compositionally biased region" description="Basic and acidic residues" evidence="5">
    <location>
        <begin position="57"/>
        <end position="69"/>
    </location>
</feature>
<organism evidence="7">
    <name type="scientific">Schlesneria paludicola</name>
    <dbReference type="NCBI Taxonomy" id="360056"/>
    <lineage>
        <taxon>Bacteria</taxon>
        <taxon>Pseudomonadati</taxon>
        <taxon>Planctomycetota</taxon>
        <taxon>Planctomycetia</taxon>
        <taxon>Planctomycetales</taxon>
        <taxon>Planctomycetaceae</taxon>
        <taxon>Schlesneria</taxon>
    </lineage>
</organism>
<dbReference type="PANTHER" id="PTHR10283">
    <property type="entry name" value="SOLUTE CARRIER FAMILY 13 MEMBER"/>
    <property type="match status" value="1"/>
</dbReference>
<feature type="transmembrane region" description="Helical" evidence="6">
    <location>
        <begin position="429"/>
        <end position="447"/>
    </location>
</feature>
<feature type="compositionally biased region" description="Basic residues" evidence="5">
    <location>
        <begin position="70"/>
        <end position="85"/>
    </location>
</feature>
<evidence type="ECO:0000256" key="1">
    <source>
        <dbReference type="ARBA" id="ARBA00004141"/>
    </source>
</evidence>
<feature type="compositionally biased region" description="Polar residues" evidence="5">
    <location>
        <begin position="39"/>
        <end position="51"/>
    </location>
</feature>
<keyword evidence="2 6" id="KW-0812">Transmembrane</keyword>
<feature type="transmembrane region" description="Helical" evidence="6">
    <location>
        <begin position="593"/>
        <end position="622"/>
    </location>
</feature>
<dbReference type="GO" id="GO:0005886">
    <property type="term" value="C:plasma membrane"/>
    <property type="evidence" value="ECO:0007669"/>
    <property type="project" value="TreeGrafter"/>
</dbReference>
<dbReference type="InterPro" id="IPR001898">
    <property type="entry name" value="SLC13A/DASS"/>
</dbReference>
<dbReference type="PANTHER" id="PTHR10283:SF82">
    <property type="entry name" value="SOLUTE CARRIER FAMILY 13 MEMBER 2"/>
    <property type="match status" value="1"/>
</dbReference>
<accession>A0A7C4QJT6</accession>
<evidence type="ECO:0000256" key="5">
    <source>
        <dbReference type="SAM" id="MobiDB-lite"/>
    </source>
</evidence>
<protein>
    <submittedName>
        <fullName evidence="7">SLC13/DASS family transporter</fullName>
    </submittedName>
</protein>
<feature type="transmembrane region" description="Helical" evidence="6">
    <location>
        <begin position="554"/>
        <end position="581"/>
    </location>
</feature>
<keyword evidence="3 6" id="KW-1133">Transmembrane helix</keyword>
<sequence>MTAARSAVQPFSGRWSATGFTEPPRVSRTPDDAPAMYNSPRSSHTAANSSGIAGKQKRGERSRRLDRTRDRRRGAFRRTMAHGGRRGPDRARKGGQVATASEEPVPLLVSRIGGVLSLIAFAVIWLWPDIGGLEPSGQRLAAVAALMAICWMTQALPIEVTSLLPLVLFPLLGIQSAKRVASTYFTDSSFLYLGGFVIALGIERWKLHRRMALSIVSILGVGTRRIVLGLMLATFAISMWISNTAAALLMLPIGLALLDSLAEWREPAAAKDRSFHHLAMATTLGIGYAATIGGMATLVGTPTNLVYANVFRGSYPAAPPISAGQWMTVWTPFAALFLVAAWGVLTWDSRAPRWIVPLDRRMFRHQLAELGPMRLGERCMAGVFALTVLAWLFRTDFAVGDMVLLPGWGRAAERWLVDLGVPAAGRQEWINDSTVAIAVAALMFVIPGERRADGSWRKLMDWQTAARLPWGVLLLFGGGFALAEAFRETGLDLWCGERLAGAMSRQPLWLTVLALCLLVTFLSELTSNVATASALLPVIAGTAITLGYDPRMLMMPAGVAASCGFMLPVSTPPHAIVFGTGRIPLSQMIRRGLLLNLAGAVLITLAAYWLMAPLLGIAWGALPEWAQRPR</sequence>
<feature type="region of interest" description="Disordered" evidence="5">
    <location>
        <begin position="1"/>
        <end position="98"/>
    </location>
</feature>
<comment type="caution">
    <text evidence="7">The sequence shown here is derived from an EMBL/GenBank/DDBJ whole genome shotgun (WGS) entry which is preliminary data.</text>
</comment>
<keyword evidence="4 6" id="KW-0472">Membrane</keyword>
<feature type="transmembrane region" description="Helical" evidence="6">
    <location>
        <begin position="108"/>
        <end position="128"/>
    </location>
</feature>
<proteinExistence type="predicted"/>
<reference evidence="7" key="1">
    <citation type="journal article" date="2020" name="mSystems">
        <title>Genome- and Community-Level Interaction Insights into Carbon Utilization and Element Cycling Functions of Hydrothermarchaeota in Hydrothermal Sediment.</title>
        <authorList>
            <person name="Zhou Z."/>
            <person name="Liu Y."/>
            <person name="Xu W."/>
            <person name="Pan J."/>
            <person name="Luo Z.H."/>
            <person name="Li M."/>
        </authorList>
    </citation>
    <scope>NUCLEOTIDE SEQUENCE [LARGE SCALE GENOMIC DNA]</scope>
    <source>
        <strain evidence="7">SpSt-508</strain>
    </source>
</reference>
<dbReference type="AlphaFoldDB" id="A0A7C4QJT6"/>
<feature type="transmembrane region" description="Helical" evidence="6">
    <location>
        <begin position="323"/>
        <end position="345"/>
    </location>
</feature>
<feature type="transmembrane region" description="Helical" evidence="6">
    <location>
        <begin position="239"/>
        <end position="258"/>
    </location>
</feature>
<feature type="transmembrane region" description="Helical" evidence="6">
    <location>
        <begin position="383"/>
        <end position="409"/>
    </location>
</feature>
<evidence type="ECO:0000256" key="6">
    <source>
        <dbReference type="SAM" id="Phobius"/>
    </source>
</evidence>
<evidence type="ECO:0000256" key="2">
    <source>
        <dbReference type="ARBA" id="ARBA00022692"/>
    </source>
</evidence>
<feature type="transmembrane region" description="Helical" evidence="6">
    <location>
        <begin position="278"/>
        <end position="303"/>
    </location>
</feature>